<dbReference type="GO" id="GO:0006353">
    <property type="term" value="P:DNA-templated transcription termination"/>
    <property type="evidence" value="ECO:0007669"/>
    <property type="project" value="UniProtKB-UniRule"/>
</dbReference>
<sequence>MSIEWYAVHTYVGQEKMVEKNLKERASKMGMWYTKIYQVLQPSETATEIQDGGKKVQVERLLFPGYVFVQMDIEDDDAPGELGESWEAVRGTPGVTGFVGSATRPVPLSPDEVDRLLRSVGVMQIAPEVPTVRVKVNFKEGDLVRVTAGPFADFSGVVSEVNVPQSKVKVLVSIFGRETPVELDFSQVQKS</sequence>
<dbReference type="GO" id="GO:0006354">
    <property type="term" value="P:DNA-templated transcription elongation"/>
    <property type="evidence" value="ECO:0007669"/>
    <property type="project" value="UniProtKB-UniRule"/>
</dbReference>
<dbReference type="SUPFAM" id="SSF50104">
    <property type="entry name" value="Translation proteins SH3-like domain"/>
    <property type="match status" value="1"/>
</dbReference>
<dbReference type="Pfam" id="PF02357">
    <property type="entry name" value="NusG"/>
    <property type="match status" value="1"/>
</dbReference>
<evidence type="ECO:0000313" key="10">
    <source>
        <dbReference type="EMBL" id="GGR24722.1"/>
    </source>
</evidence>
<gene>
    <name evidence="5 10" type="primary">nusG</name>
    <name evidence="10" type="ORF">GCM10008957_40470</name>
</gene>
<proteinExistence type="inferred from homology"/>
<dbReference type="Proteomes" id="UP000603865">
    <property type="component" value="Unassembled WGS sequence"/>
</dbReference>
<dbReference type="PANTHER" id="PTHR30265:SF2">
    <property type="entry name" value="TRANSCRIPTION TERMINATION_ANTITERMINATION PROTEIN NUSG"/>
    <property type="match status" value="1"/>
</dbReference>
<dbReference type="AlphaFoldDB" id="A0A918CHV8"/>
<dbReference type="InterPro" id="IPR014722">
    <property type="entry name" value="Rib_uL2_dom2"/>
</dbReference>
<dbReference type="InterPro" id="IPR015869">
    <property type="entry name" value="Transcrpt_antiterm_NusG_bac_CS"/>
</dbReference>
<dbReference type="InterPro" id="IPR036735">
    <property type="entry name" value="NGN_dom_sf"/>
</dbReference>
<keyword evidence="4 5" id="KW-0804">Transcription</keyword>
<dbReference type="SUPFAM" id="SSF82679">
    <property type="entry name" value="N-utilization substance G protein NusG, N-terminal domain"/>
    <property type="match status" value="1"/>
</dbReference>
<feature type="domain" description="NusG-like N-terminal" evidence="8">
    <location>
        <begin position="2"/>
        <end position="120"/>
    </location>
</feature>
<evidence type="ECO:0000256" key="4">
    <source>
        <dbReference type="ARBA" id="ARBA00023163"/>
    </source>
</evidence>
<dbReference type="Gene3D" id="3.30.70.940">
    <property type="entry name" value="NusG, N-terminal domain"/>
    <property type="match status" value="1"/>
</dbReference>
<dbReference type="CDD" id="cd06091">
    <property type="entry name" value="KOW_NusG"/>
    <property type="match status" value="1"/>
</dbReference>
<reference evidence="10" key="1">
    <citation type="journal article" date="2014" name="Int. J. Syst. Evol. Microbiol.">
        <title>Complete genome sequence of Corynebacterium casei LMG S-19264T (=DSM 44701T), isolated from a smear-ripened cheese.</title>
        <authorList>
            <consortium name="US DOE Joint Genome Institute (JGI-PGF)"/>
            <person name="Walter F."/>
            <person name="Albersmeier A."/>
            <person name="Kalinowski J."/>
            <person name="Ruckert C."/>
        </authorList>
    </citation>
    <scope>NUCLEOTIDE SEQUENCE</scope>
    <source>
        <strain evidence="10">JCM 31311</strain>
    </source>
</reference>
<dbReference type="GO" id="GO:0032784">
    <property type="term" value="P:regulation of DNA-templated transcription elongation"/>
    <property type="evidence" value="ECO:0007669"/>
    <property type="project" value="InterPro"/>
</dbReference>
<dbReference type="InterPro" id="IPR005824">
    <property type="entry name" value="KOW"/>
</dbReference>
<keyword evidence="1 5" id="KW-0806">Transcription termination</keyword>
<comment type="caution">
    <text evidence="10">The sequence shown here is derived from an EMBL/GenBank/DDBJ whole genome shotgun (WGS) entry which is preliminary data.</text>
</comment>
<dbReference type="GO" id="GO:0031564">
    <property type="term" value="P:transcription antitermination"/>
    <property type="evidence" value="ECO:0007669"/>
    <property type="project" value="UniProtKB-UniRule"/>
</dbReference>
<keyword evidence="2 5" id="KW-0889">Transcription antitermination</keyword>
<feature type="domain" description="KOW" evidence="9">
    <location>
        <begin position="137"/>
        <end position="164"/>
    </location>
</feature>
<dbReference type="InterPro" id="IPR008991">
    <property type="entry name" value="Translation_prot_SH3-like_sf"/>
</dbReference>
<dbReference type="HAMAP" id="MF_00948">
    <property type="entry name" value="NusG"/>
    <property type="match status" value="1"/>
</dbReference>
<keyword evidence="11" id="KW-1185">Reference proteome</keyword>
<comment type="similarity">
    <text evidence="5 7">Belongs to the NusG family.</text>
</comment>
<dbReference type="SMART" id="SM00739">
    <property type="entry name" value="KOW"/>
    <property type="match status" value="1"/>
</dbReference>
<evidence type="ECO:0000256" key="5">
    <source>
        <dbReference type="HAMAP-Rule" id="MF_00948"/>
    </source>
</evidence>
<evidence type="ECO:0000256" key="2">
    <source>
        <dbReference type="ARBA" id="ARBA00022814"/>
    </source>
</evidence>
<dbReference type="RefSeq" id="WP_189092314.1">
    <property type="nucleotide sequence ID" value="NZ_BMQL01000034.1"/>
</dbReference>
<dbReference type="PROSITE" id="PS01014">
    <property type="entry name" value="NUSG"/>
    <property type="match status" value="1"/>
</dbReference>
<evidence type="ECO:0000256" key="1">
    <source>
        <dbReference type="ARBA" id="ARBA00022472"/>
    </source>
</evidence>
<comment type="function">
    <text evidence="5 7">Participates in transcription elongation, termination and antitermination.</text>
</comment>
<evidence type="ECO:0000259" key="8">
    <source>
        <dbReference type="SMART" id="SM00738"/>
    </source>
</evidence>
<dbReference type="GO" id="GO:0005829">
    <property type="term" value="C:cytosol"/>
    <property type="evidence" value="ECO:0007669"/>
    <property type="project" value="TreeGrafter"/>
</dbReference>
<accession>A0A918CHV8</accession>
<reference evidence="10" key="2">
    <citation type="submission" date="2020-09" db="EMBL/GenBank/DDBJ databases">
        <authorList>
            <person name="Sun Q."/>
            <person name="Ohkuma M."/>
        </authorList>
    </citation>
    <scope>NUCLEOTIDE SEQUENCE</scope>
    <source>
        <strain evidence="10">JCM 31311</strain>
    </source>
</reference>
<evidence type="ECO:0000313" key="11">
    <source>
        <dbReference type="Proteomes" id="UP000603865"/>
    </source>
</evidence>
<dbReference type="CDD" id="cd09891">
    <property type="entry name" value="NGN_Bact_1"/>
    <property type="match status" value="1"/>
</dbReference>
<evidence type="ECO:0000256" key="7">
    <source>
        <dbReference type="RuleBase" id="RU000538"/>
    </source>
</evidence>
<dbReference type="FunFam" id="2.30.30.30:FF:000002">
    <property type="entry name" value="Transcription termination/antitermination factor NusG"/>
    <property type="match status" value="1"/>
</dbReference>
<dbReference type="PRINTS" id="PR00338">
    <property type="entry name" value="NUSGTNSCPFCT"/>
</dbReference>
<dbReference type="EMBL" id="BMQL01000034">
    <property type="protein sequence ID" value="GGR24722.1"/>
    <property type="molecule type" value="Genomic_DNA"/>
</dbReference>
<protein>
    <recommendedName>
        <fullName evidence="5 6">Transcription termination/antitermination protein NusG</fullName>
    </recommendedName>
</protein>
<dbReference type="InterPro" id="IPR047050">
    <property type="entry name" value="NGN"/>
</dbReference>
<dbReference type="InterPro" id="IPR001062">
    <property type="entry name" value="Transcrpt_antiterm_NusG"/>
</dbReference>
<dbReference type="PANTHER" id="PTHR30265">
    <property type="entry name" value="RHO-INTERACTING TRANSCRIPTION TERMINATION FACTOR NUSG"/>
    <property type="match status" value="1"/>
</dbReference>
<evidence type="ECO:0000259" key="9">
    <source>
        <dbReference type="SMART" id="SM00739"/>
    </source>
</evidence>
<organism evidence="10 11">
    <name type="scientific">Deinococcus ruber</name>
    <dbReference type="NCBI Taxonomy" id="1848197"/>
    <lineage>
        <taxon>Bacteria</taxon>
        <taxon>Thermotogati</taxon>
        <taxon>Deinococcota</taxon>
        <taxon>Deinococci</taxon>
        <taxon>Deinococcales</taxon>
        <taxon>Deinococcaceae</taxon>
        <taxon>Deinococcus</taxon>
    </lineage>
</organism>
<dbReference type="Gene3D" id="2.30.30.30">
    <property type="match status" value="1"/>
</dbReference>
<dbReference type="SMART" id="SM00738">
    <property type="entry name" value="NGN"/>
    <property type="match status" value="1"/>
</dbReference>
<name>A0A918CHV8_9DEIO</name>
<evidence type="ECO:0000256" key="3">
    <source>
        <dbReference type="ARBA" id="ARBA00023015"/>
    </source>
</evidence>
<dbReference type="InterPro" id="IPR006645">
    <property type="entry name" value="NGN-like_dom"/>
</dbReference>
<dbReference type="InterPro" id="IPR043425">
    <property type="entry name" value="NusG-like"/>
</dbReference>
<keyword evidence="3 5" id="KW-0805">Transcription regulation</keyword>
<dbReference type="Pfam" id="PF00467">
    <property type="entry name" value="KOW"/>
    <property type="match status" value="1"/>
</dbReference>
<dbReference type="NCBIfam" id="TIGR00922">
    <property type="entry name" value="nusG"/>
    <property type="match status" value="1"/>
</dbReference>
<evidence type="ECO:0000256" key="6">
    <source>
        <dbReference type="NCBIfam" id="TIGR00922"/>
    </source>
</evidence>